<dbReference type="OrthoDB" id="5852096at2759"/>
<dbReference type="FunCoup" id="G0MQL6">
    <property type="interactions" value="7"/>
</dbReference>
<accession>G0MQL6</accession>
<evidence type="ECO:0000313" key="3">
    <source>
        <dbReference type="EMBL" id="EGT41522.1"/>
    </source>
</evidence>
<keyword evidence="1" id="KW-0472">Membrane</keyword>
<keyword evidence="1" id="KW-1133">Transmembrane helix</keyword>
<protein>
    <recommendedName>
        <fullName evidence="5">CX domain-containing protein</fullName>
    </recommendedName>
</protein>
<dbReference type="AlphaFoldDB" id="G0MQL6"/>
<keyword evidence="1" id="KW-0812">Transmembrane</keyword>
<dbReference type="Proteomes" id="UP000008068">
    <property type="component" value="Unassembled WGS sequence"/>
</dbReference>
<sequence length="273" mass="31390">MLEMIVLLFFVFLDMSFSRHEKKATKEKTRRESEAMVEIALQGDSKGILYEGYTKAFKQCIFEEGDVEGKNERYEFRCDYDLECCGRTCCIPEPATIPLWLMILFIIAALLLLAALLAFLTWLLAKWWKSRPKKEVHAAPSSAGNKYSALRNNGDLVDDYGYHEQKYSTPDDIYSAYGRKYDTGSRNGGYRNGYGNGYGNGRNLDIERVGPDDGYRRREYAVTQNYLRRPSNNVYDSDNGSMVRHGVHETVEESFKSEIVYERPVSTDSQEML</sequence>
<evidence type="ECO:0008006" key="5">
    <source>
        <dbReference type="Google" id="ProtNLM"/>
    </source>
</evidence>
<reference evidence="4" key="1">
    <citation type="submission" date="2011-07" db="EMBL/GenBank/DDBJ databases">
        <authorList>
            <consortium name="Caenorhabditis brenneri Sequencing and Analysis Consortium"/>
            <person name="Wilson R.K."/>
        </authorList>
    </citation>
    <scope>NUCLEOTIDE SEQUENCE [LARGE SCALE GENOMIC DNA]</scope>
    <source>
        <strain evidence="4">PB2801</strain>
    </source>
</reference>
<feature type="chain" id="PRO_5003404348" description="CX domain-containing protein" evidence="2">
    <location>
        <begin position="19"/>
        <end position="273"/>
    </location>
</feature>
<feature type="transmembrane region" description="Helical" evidence="1">
    <location>
        <begin position="99"/>
        <end position="125"/>
    </location>
</feature>
<keyword evidence="2" id="KW-0732">Signal</keyword>
<evidence type="ECO:0000256" key="1">
    <source>
        <dbReference type="SAM" id="Phobius"/>
    </source>
</evidence>
<organism evidence="4">
    <name type="scientific">Caenorhabditis brenneri</name>
    <name type="common">Nematode worm</name>
    <dbReference type="NCBI Taxonomy" id="135651"/>
    <lineage>
        <taxon>Eukaryota</taxon>
        <taxon>Metazoa</taxon>
        <taxon>Ecdysozoa</taxon>
        <taxon>Nematoda</taxon>
        <taxon>Chromadorea</taxon>
        <taxon>Rhabditida</taxon>
        <taxon>Rhabditina</taxon>
        <taxon>Rhabditomorpha</taxon>
        <taxon>Rhabditoidea</taxon>
        <taxon>Rhabditidae</taxon>
        <taxon>Peloderinae</taxon>
        <taxon>Caenorhabditis</taxon>
    </lineage>
</organism>
<gene>
    <name evidence="3" type="ORF">CAEBREN_12209</name>
</gene>
<evidence type="ECO:0000313" key="4">
    <source>
        <dbReference type="Proteomes" id="UP000008068"/>
    </source>
</evidence>
<dbReference type="InParanoid" id="G0MQL6"/>
<keyword evidence="4" id="KW-1185">Reference proteome</keyword>
<dbReference type="eggNOG" id="ENOG502S5X7">
    <property type="taxonomic scope" value="Eukaryota"/>
</dbReference>
<name>G0MQL6_CAEBE</name>
<dbReference type="HOGENOM" id="CLU_101138_0_0_1"/>
<feature type="signal peptide" evidence="2">
    <location>
        <begin position="1"/>
        <end position="18"/>
    </location>
</feature>
<dbReference type="EMBL" id="GL379807">
    <property type="protein sequence ID" value="EGT41522.1"/>
    <property type="molecule type" value="Genomic_DNA"/>
</dbReference>
<dbReference type="STRING" id="135651.G0MQL6"/>
<proteinExistence type="predicted"/>
<evidence type="ECO:0000256" key="2">
    <source>
        <dbReference type="SAM" id="SignalP"/>
    </source>
</evidence>
<dbReference type="OMA" id="RHGVHET"/>